<feature type="domain" description="DDE Tnp4" evidence="8">
    <location>
        <begin position="102"/>
        <end position="257"/>
    </location>
</feature>
<keyword evidence="4" id="KW-0540">Nuclease</keyword>
<accession>A0ABM3JN73</accession>
<evidence type="ECO:0000256" key="3">
    <source>
        <dbReference type="ARBA" id="ARBA00006958"/>
    </source>
</evidence>
<evidence type="ECO:0000256" key="6">
    <source>
        <dbReference type="ARBA" id="ARBA00022801"/>
    </source>
</evidence>
<comment type="similarity">
    <text evidence="3">Belongs to the HARBI1 family.</text>
</comment>
<dbReference type="GeneID" id="115066097"/>
<evidence type="ECO:0000313" key="10">
    <source>
        <dbReference type="RefSeq" id="XP_049310675.1"/>
    </source>
</evidence>
<keyword evidence="7" id="KW-0539">Nucleus</keyword>
<proteinExistence type="inferred from homology"/>
<comment type="cofactor">
    <cofactor evidence="1">
        <name>a divalent metal cation</name>
        <dbReference type="ChEBI" id="CHEBI:60240"/>
    </cofactor>
</comment>
<name>A0ABM3JN73_BACDO</name>
<keyword evidence="5" id="KW-0479">Metal-binding</keyword>
<dbReference type="InterPro" id="IPR045249">
    <property type="entry name" value="HARBI1-like"/>
</dbReference>
<evidence type="ECO:0000313" key="9">
    <source>
        <dbReference type="Proteomes" id="UP001652620"/>
    </source>
</evidence>
<evidence type="ECO:0000256" key="7">
    <source>
        <dbReference type="ARBA" id="ARBA00023242"/>
    </source>
</evidence>
<dbReference type="Pfam" id="PF13359">
    <property type="entry name" value="DDE_Tnp_4"/>
    <property type="match status" value="1"/>
</dbReference>
<sequence>MYVLDSIKEKCPTNLSSSISPMLKLCCVLRFFAHGSYQQTVFNDFQLGIAQPTVSLIFKEMLPILESTLCSVWIKTDITDEQKRTRRKFFTRAGIPNVVGCVDGTHVAIIAPCENKHLYMNRKGFYSINAMIACDQDMVIRCVDARYGGSSHDSFVWNNSALKTYLEQTYQRGDHNSVYLGDCGYPLHEYLWRPFRNALPGSVESNFNKKHAKARNVVERTIGVMKCRFRCILRERKLRYPPSKATVISNVCCALHNICKQYNVNDPEEETFVDVVVPLKPVEGNFSGTAADHRRRQIANALS</sequence>
<dbReference type="Proteomes" id="UP001652620">
    <property type="component" value="Chromosome 4"/>
</dbReference>
<comment type="subcellular location">
    <subcellularLocation>
        <location evidence="2">Nucleus</location>
    </subcellularLocation>
</comment>
<dbReference type="InterPro" id="IPR027806">
    <property type="entry name" value="HARBI1_dom"/>
</dbReference>
<evidence type="ECO:0000256" key="2">
    <source>
        <dbReference type="ARBA" id="ARBA00004123"/>
    </source>
</evidence>
<dbReference type="PANTHER" id="PTHR22930">
    <property type="match status" value="1"/>
</dbReference>
<keyword evidence="9" id="KW-1185">Reference proteome</keyword>
<evidence type="ECO:0000259" key="8">
    <source>
        <dbReference type="Pfam" id="PF13359"/>
    </source>
</evidence>
<dbReference type="PANTHER" id="PTHR22930:SF289">
    <property type="entry name" value="DDE TNP4 DOMAIN-CONTAINING PROTEIN-RELATED"/>
    <property type="match status" value="1"/>
</dbReference>
<evidence type="ECO:0000256" key="4">
    <source>
        <dbReference type="ARBA" id="ARBA00022722"/>
    </source>
</evidence>
<protein>
    <submittedName>
        <fullName evidence="10">Nuclease HARBI1</fullName>
    </submittedName>
</protein>
<reference evidence="10" key="1">
    <citation type="submission" date="2025-08" db="UniProtKB">
        <authorList>
            <consortium name="RefSeq"/>
        </authorList>
    </citation>
    <scope>IDENTIFICATION</scope>
    <source>
        <tissue evidence="10">Adult</tissue>
    </source>
</reference>
<gene>
    <name evidence="10" type="primary">LOC115066097</name>
</gene>
<dbReference type="RefSeq" id="XP_049310675.1">
    <property type="nucleotide sequence ID" value="XM_049454718.1"/>
</dbReference>
<evidence type="ECO:0000256" key="1">
    <source>
        <dbReference type="ARBA" id="ARBA00001968"/>
    </source>
</evidence>
<evidence type="ECO:0000256" key="5">
    <source>
        <dbReference type="ARBA" id="ARBA00022723"/>
    </source>
</evidence>
<organism evidence="9 10">
    <name type="scientific">Bactrocera dorsalis</name>
    <name type="common">Oriental fruit fly</name>
    <name type="synonym">Dacus dorsalis</name>
    <dbReference type="NCBI Taxonomy" id="27457"/>
    <lineage>
        <taxon>Eukaryota</taxon>
        <taxon>Metazoa</taxon>
        <taxon>Ecdysozoa</taxon>
        <taxon>Arthropoda</taxon>
        <taxon>Hexapoda</taxon>
        <taxon>Insecta</taxon>
        <taxon>Pterygota</taxon>
        <taxon>Neoptera</taxon>
        <taxon>Endopterygota</taxon>
        <taxon>Diptera</taxon>
        <taxon>Brachycera</taxon>
        <taxon>Muscomorpha</taxon>
        <taxon>Tephritoidea</taxon>
        <taxon>Tephritidae</taxon>
        <taxon>Bactrocera</taxon>
        <taxon>Bactrocera</taxon>
    </lineage>
</organism>
<keyword evidence="6" id="KW-0378">Hydrolase</keyword>